<dbReference type="InterPro" id="IPR053735">
    <property type="entry name" value="Type_III_TA_endoRNase"/>
</dbReference>
<accession>A0A323TXP7</accession>
<protein>
    <submittedName>
        <fullName evidence="1">Uncharacterized protein</fullName>
    </submittedName>
</protein>
<dbReference type="AlphaFoldDB" id="A0A323TXP7"/>
<sequence length="461" mass="55964">MEIEKYLEENTVYWCRISKKYIKYLKKIEPRIINIRYKGEKFKPLFVPLFLVENDLVYVGQILTYKKKFDLLEDNFNYIKIYSEKGTKILGKINLNYMFPVPKNELFFIDSFNIKYFVNYKSKNQESEYTQLSERILELINNKTIVDRSKDFYNKVINRNVIEKKFFNFKLLEEEAKKWDIKFLYLTPLEAHIKLSSISYSNPQNWIDDLNEKILPKKNIDEIGVKCFYSLHPDFLVEDSINSFIEYYSKNNPGLSTNKIKIGIFYKFKDYHLLLKEEDKRIYEDTYKNCIEFFRYGKVYPVLYSPENYDMKNYKKSILEALENDVIQKDSIIFESTILHLLLVKSEKYSQEREYRVIKRFNKKNTLKIGNKIFYTESSDNLKEVSLFIFKKFEDLNLNKKEEVVLLRILHEAFKNENRIFFLNKKIYETYKSFFKLRRLLDKIEKHIENKDIRILDEKTD</sequence>
<comment type="caution">
    <text evidence="1">The sequence shown here is derived from an EMBL/GenBank/DDBJ whole genome shotgun (WGS) entry which is preliminary data.</text>
</comment>
<name>A0A323TXP7_FUSNU</name>
<dbReference type="EMBL" id="QKOC01000006">
    <property type="protein sequence ID" value="PZA04559.1"/>
    <property type="molecule type" value="Genomic_DNA"/>
</dbReference>
<dbReference type="InterPro" id="IPR025911">
    <property type="entry name" value="ToxN/AbiQ_toxin"/>
</dbReference>
<dbReference type="Pfam" id="PF13958">
    <property type="entry name" value="ToxN_toxin"/>
    <property type="match status" value="1"/>
</dbReference>
<gene>
    <name evidence="1" type="ORF">DNF10_05655</name>
</gene>
<dbReference type="Gene3D" id="3.10.129.130">
    <property type="match status" value="1"/>
</dbReference>
<dbReference type="GO" id="GO:0004521">
    <property type="term" value="F:RNA endonuclease activity"/>
    <property type="evidence" value="ECO:0007669"/>
    <property type="project" value="InterPro"/>
</dbReference>
<evidence type="ECO:0000313" key="1">
    <source>
        <dbReference type="EMBL" id="PZA04559.1"/>
    </source>
</evidence>
<reference evidence="1" key="1">
    <citation type="submission" date="2018-06" db="EMBL/GenBank/DDBJ databases">
        <title>Sequence of the Fusobacterium nucleatum str. 12230 genome.</title>
        <authorList>
            <person name="Navarre W."/>
        </authorList>
    </citation>
    <scope>NUCLEOTIDE SEQUENCE [LARGE SCALE GENOMIC DNA]</scope>
    <source>
        <strain evidence="1">12230</strain>
    </source>
</reference>
<dbReference type="GO" id="GO:0003723">
    <property type="term" value="F:RNA binding"/>
    <property type="evidence" value="ECO:0007669"/>
    <property type="project" value="InterPro"/>
</dbReference>
<organism evidence="1">
    <name type="scientific">Fusobacterium nucleatum</name>
    <dbReference type="NCBI Taxonomy" id="851"/>
    <lineage>
        <taxon>Bacteria</taxon>
        <taxon>Fusobacteriati</taxon>
        <taxon>Fusobacteriota</taxon>
        <taxon>Fusobacteriia</taxon>
        <taxon>Fusobacteriales</taxon>
        <taxon>Fusobacteriaceae</taxon>
        <taxon>Fusobacterium</taxon>
    </lineage>
</organism>
<proteinExistence type="predicted"/>